<keyword evidence="3" id="KW-1133">Transmembrane helix</keyword>
<feature type="transmembrane region" description="Helical" evidence="3">
    <location>
        <begin position="623"/>
        <end position="641"/>
    </location>
</feature>
<organism evidence="6 7">
    <name type="scientific">Corynebacterium ulcerans FRC58</name>
    <dbReference type="NCBI Taxonomy" id="1408268"/>
    <lineage>
        <taxon>Bacteria</taxon>
        <taxon>Bacillati</taxon>
        <taxon>Actinomycetota</taxon>
        <taxon>Actinomycetes</taxon>
        <taxon>Mycobacteriales</taxon>
        <taxon>Corynebacteriaceae</taxon>
        <taxon>Corynebacterium</taxon>
    </lineage>
</organism>
<dbReference type="SUPFAM" id="SSF53955">
    <property type="entry name" value="Lysozyme-like"/>
    <property type="match status" value="1"/>
</dbReference>
<name>A0ABN4GVA0_CORUL</name>
<evidence type="ECO:0000259" key="5">
    <source>
        <dbReference type="Pfam" id="PF10145"/>
    </source>
</evidence>
<dbReference type="EMBL" id="CP011913">
    <property type="protein sequence ID" value="AKN77518.1"/>
    <property type="molecule type" value="Genomic_DNA"/>
</dbReference>
<dbReference type="Pfam" id="PF01464">
    <property type="entry name" value="SLT"/>
    <property type="match status" value="1"/>
</dbReference>
<feature type="transmembrane region" description="Helical" evidence="3">
    <location>
        <begin position="584"/>
        <end position="603"/>
    </location>
</feature>
<feature type="coiled-coil region" evidence="2">
    <location>
        <begin position="1649"/>
        <end position="1676"/>
    </location>
</feature>
<evidence type="ECO:0000256" key="1">
    <source>
        <dbReference type="ARBA" id="ARBA00022612"/>
    </source>
</evidence>
<dbReference type="RefSeq" id="WP_032802857.1">
    <property type="nucleotide sequence ID" value="NZ_CP011913.1"/>
</dbReference>
<keyword evidence="3" id="KW-0472">Membrane</keyword>
<keyword evidence="7" id="KW-1185">Reference proteome</keyword>
<feature type="transmembrane region" description="Helical" evidence="3">
    <location>
        <begin position="814"/>
        <end position="841"/>
    </location>
</feature>
<gene>
    <name evidence="6" type="ORF">CulFRC58_1664</name>
</gene>
<evidence type="ECO:0000259" key="4">
    <source>
        <dbReference type="Pfam" id="PF01464"/>
    </source>
</evidence>
<evidence type="ECO:0000256" key="3">
    <source>
        <dbReference type="SAM" id="Phobius"/>
    </source>
</evidence>
<accession>A0ABN4GVA0</accession>
<dbReference type="PANTHER" id="PTHR37813">
    <property type="entry name" value="FELS-2 PROPHAGE PROTEIN"/>
    <property type="match status" value="1"/>
</dbReference>
<sequence length="2287" mass="241574">MSSGFVAVPIIPVFKGMSKEFAERLERPAKASGERAGKAMSQGLASGVKSLEGQVAASKRKLEDLDRAQERSYAKQEEKRHAVEAATLALAAAEEKYQKAVDAGKTGTDELARVARAKGALTKANHNLRDAEIEVTVAERKHKDQLDDLNRTMGKYQTAQREAEKATKKSGGAFSSLKSGLAEAGAGFDLMSSKIKTAMGLLGGAGLAGSFRATTKSGMEYESAMGTLNAVSGETAEAMAKAAERARELGNDVALPGTSAATATAAMVELAKGGMNVQEAMDAARGTIALAAAAQIDGGQAAEIQAAALNTFSLKADQAGRVADVLANSANASAAELTDIAQGMQQGGTVAAQFGLSLEDTAAALGMFANSGIQGSDAGTLLKTSLLALTDQGKPAQAAIKELGLTVYDSQGKFVGYSSLMGQLEKASKRMTDEQYQAATATLFGSDAMRMAGIAAKQGQAGFDNMRNAVERQGAALDVASAKMVGLPGAMEKFKNSLEEAGLSIYEHIKGPLTQIVEKGTEVVGFFSGIFNTLMEIPGAAELATGAILGTVGVLAGLGAAFVTATAGMAIFNTAKGIMTGLTVANSAALVANSAALEGTALAAAQATFGVKAMTTALLTSPLTWIAAAAVAAGVALWAFFTKTESGRKLWDQLVGGLKAGWEWVKGVFIAGWEKSIEVFGRVKASLEELFAAFQGDDFGVGALSSFFGEEAAKKIAGFFDAAGSKWEDFKSKLKSFSPGDLWAGFTDGLATLGEALEPVRQILADSLAGTFESLKSSGSALWEILKNLTSSLSGAFLSILQGVWGLLKGVWDLIGPLLIPALKIIGAVIGGLVIGAVIAFAKTLEALAWGLSKVLEAINWVVEKIGGPLISAIGLAAQWLGEKLGGVLSWVKDAAIAAFQWISDKWKWLTEAFSTGWGWLRDNVLNPVVGFFTGTLWPAIQKAIEWIADKWDWLKDMLVTAALWMFDNAIMPYVRGFQWLWEKATAVADWISEKWNWLSGKLQEGWAWVDSNVFQPIHSGLETLQGWYQAAVDGIGRTWDSLKAKTAAPINWVIDFAYNNGIRTVWDSVASLLGMEDKKLPEIQKIAFARGGITPGPATPGRDIHRYFSPTGGFLELSGREAVMRPEWTEAMGEDYVHAMNAAARSGGVAGVRKKMREAAAHYHTGGVVQRFANGGIIGSITGLLNRFFPNMSITSTLRNTADLHGQGKAVDASDGFDTTPGMQALARFFYENYGSGLAELIHWPLKGWQNIDEGRPFDFGEPTNSQHRNHVHIASHAALPAPEDAESWLAKIGESIKSGVGGAMNFARSKVASLIGSVLDPIEKAIPDFGPGLLGEIGKQSFGKIVGDFKAFIEGKAGAVKGAGSYDGAGGSSGNAESWRSMAMEAMRRQGFNADDPSQVSAMLAQIQSESGGNAGIAQQIVDVNGTGDVAGVGLLQIIPGTFAAHRDPTLPNDRRDPWANMNAALRYYRSRYGGDLTTMWGKGHGYAAGGVLPGFTPGRDVHRFFSPTAGALDLSGGEAIMVPEWTRAVGGPAAVAAMNVAARGGRASTPPTPGAFANGGVFTGGAAGFDTTQITKALEDLTKQLQAVADPKTVEGITARAVATEMGEIISSLGLEEIASVTNAVIGAEKELLDAREAHAARLSEIAEKSAALEEAQKALAEAQAASTEMSVQDKRKLEDAMRGVEEAKTPNKKGEVDADKVAKAEEKLSRVREDLAANGVKSEEKRASEVKKAADQVAKAEGELAQARMKSIRALDMPLHSLVPQISQLASAGAEAASRSGLGGVADALSTLAGVTGPAGMSVGMVIQTAKTGIRMVKSVVDVVKGFVEKIFAARHEARRVFAEGWEVIAKYAALVVEMQGNVSKLQQELVRGANAIRVAEFNLKSAINDRLVAEAEGILSVAQARMALDKELEKGAVSAHLRLMGLQEDWDTYREFESKVAQGALQAWSDGAISALFSYEAARAKALQAELKARVDQIKAEQALADAQRLHTRNQFDLLKAQERLIRMTAKVAGVDLEEATGTAQVAKLLAELAKVKSAADRNILGRWGAAMGANGTWANEYRGQRAQEAGLRDAVSAVLQETGVALDPSKMERVLSLMAQTQFRGGDVMAALRANLPELAAAETALKVSESLRPVFDARDAKLSADRALEDLRSEIDLFEKTHPLEETVKGLDHSVKSLDRASEAWASGNEKIRGDFLAASKASADAAAGHGVRWKLDERYAAAVQEKIQKEVTIHLSGREMYTAAEVDRLLAEVTAGSNVSAKTVISSTTVANSRRKELV</sequence>
<dbReference type="NCBIfam" id="TIGR01760">
    <property type="entry name" value="tape_meas_TP901"/>
    <property type="match status" value="1"/>
</dbReference>
<keyword evidence="3" id="KW-0812">Transmembrane</keyword>
<keyword evidence="1" id="KW-1188">Viral release from host cell</keyword>
<dbReference type="Pfam" id="PF10145">
    <property type="entry name" value="PhageMin_Tail"/>
    <property type="match status" value="1"/>
</dbReference>
<proteinExistence type="predicted"/>
<dbReference type="InterPro" id="IPR008258">
    <property type="entry name" value="Transglycosylase_SLT_dom_1"/>
</dbReference>
<protein>
    <submittedName>
        <fullName evidence="6">Phage-related minor tail protein</fullName>
    </submittedName>
</protein>
<feature type="domain" description="Transglycosylase SLT" evidence="4">
    <location>
        <begin position="1404"/>
        <end position="1492"/>
    </location>
</feature>
<dbReference type="PANTHER" id="PTHR37813:SF1">
    <property type="entry name" value="FELS-2 PROPHAGE PROTEIN"/>
    <property type="match status" value="1"/>
</dbReference>
<dbReference type="Gene3D" id="1.10.530.10">
    <property type="match status" value="1"/>
</dbReference>
<dbReference type="Proteomes" id="UP000036185">
    <property type="component" value="Chromosome"/>
</dbReference>
<evidence type="ECO:0000256" key="2">
    <source>
        <dbReference type="SAM" id="Coils"/>
    </source>
</evidence>
<feature type="transmembrane region" description="Helical" evidence="3">
    <location>
        <begin position="547"/>
        <end position="572"/>
    </location>
</feature>
<evidence type="ECO:0000313" key="7">
    <source>
        <dbReference type="Proteomes" id="UP000036185"/>
    </source>
</evidence>
<feature type="coiled-coil region" evidence="2">
    <location>
        <begin position="48"/>
        <end position="169"/>
    </location>
</feature>
<dbReference type="InterPro" id="IPR023346">
    <property type="entry name" value="Lysozyme-like_dom_sf"/>
</dbReference>
<dbReference type="InterPro" id="IPR010090">
    <property type="entry name" value="Phage_tape_meas"/>
</dbReference>
<feature type="domain" description="Phage tail tape measure protein" evidence="5">
    <location>
        <begin position="245"/>
        <end position="445"/>
    </location>
</feature>
<evidence type="ECO:0000313" key="6">
    <source>
        <dbReference type="EMBL" id="AKN77518.1"/>
    </source>
</evidence>
<keyword evidence="2" id="KW-0175">Coiled coil</keyword>
<reference evidence="6 7" key="1">
    <citation type="journal article" date="2014" name="Int. J. Syst. Evol. Microbiol.">
        <title>Draft Genome Sequence of Corynebacterium ulcerans FRC58, Isolated from the Bronchitic Aspiration of a Patient in France.</title>
        <authorList>
            <person name="Silva Ado S."/>
            <person name="Barauna R.A."/>
            <person name="de Sa P.C."/>
            <person name="das Gracas D.A."/>
            <person name="Carneiro A.R."/>
            <person name="Thouvenin M."/>
            <person name="Azevedo V."/>
            <person name="Badell E."/>
            <person name="Guiso N."/>
            <person name="da Silva A.L."/>
            <person name="Ramos R.T."/>
        </authorList>
    </citation>
    <scope>NUCLEOTIDE SEQUENCE [LARGE SCALE GENOMIC DNA]</scope>
    <source>
        <strain evidence="6 7">FRC58</strain>
    </source>
</reference>